<dbReference type="HOGENOM" id="CLU_019602_1_2_7"/>
<feature type="transmembrane region" description="Helical" evidence="8">
    <location>
        <begin position="30"/>
        <end position="50"/>
    </location>
</feature>
<dbReference type="Pfam" id="PF00528">
    <property type="entry name" value="BPD_transp_1"/>
    <property type="match status" value="1"/>
</dbReference>
<dbReference type="PANTHER" id="PTHR30614">
    <property type="entry name" value="MEMBRANE COMPONENT OF AMINO ACID ABC TRANSPORTER"/>
    <property type="match status" value="1"/>
</dbReference>
<comment type="similarity">
    <text evidence="3">Belongs to the binding-protein-dependent transport system permease family. HisMQ subfamily.</text>
</comment>
<feature type="transmembrane region" description="Helical" evidence="8">
    <location>
        <begin position="282"/>
        <end position="301"/>
    </location>
</feature>
<keyword evidence="6 8" id="KW-1133">Transmembrane helix</keyword>
<gene>
    <name evidence="10" type="ORF">HMPREF0179_02617</name>
</gene>
<protein>
    <submittedName>
        <fullName evidence="10">His/Glu/Gln/Arg/opine family amino ABC transporter, permease, 3-TM region</fullName>
    </submittedName>
</protein>
<dbReference type="Gene3D" id="1.10.3720.10">
    <property type="entry name" value="MetI-like"/>
    <property type="match status" value="1"/>
</dbReference>
<dbReference type="Proteomes" id="UP000006034">
    <property type="component" value="Unassembled WGS sequence"/>
</dbReference>
<dbReference type="OrthoDB" id="5470298at2"/>
<feature type="transmembrane region" description="Helical" evidence="8">
    <location>
        <begin position="132"/>
        <end position="151"/>
    </location>
</feature>
<feature type="transmembrane region" description="Helical" evidence="8">
    <location>
        <begin position="92"/>
        <end position="112"/>
    </location>
</feature>
<evidence type="ECO:0000256" key="6">
    <source>
        <dbReference type="ARBA" id="ARBA00022989"/>
    </source>
</evidence>
<proteinExistence type="inferred from homology"/>
<evidence type="ECO:0000256" key="4">
    <source>
        <dbReference type="ARBA" id="ARBA00022692"/>
    </source>
</evidence>
<dbReference type="STRING" id="563192.HMPREF0179_02617"/>
<evidence type="ECO:0000313" key="11">
    <source>
        <dbReference type="Proteomes" id="UP000006034"/>
    </source>
</evidence>
<evidence type="ECO:0000256" key="5">
    <source>
        <dbReference type="ARBA" id="ARBA00022970"/>
    </source>
</evidence>
<dbReference type="PANTHER" id="PTHR30614:SF20">
    <property type="entry name" value="GLUTAMINE TRANSPORT SYSTEM PERMEASE PROTEIN GLNP"/>
    <property type="match status" value="1"/>
</dbReference>
<name>E5Y8V9_BILW3</name>
<dbReference type="RefSeq" id="WP_005028557.1">
    <property type="nucleotide sequence ID" value="NZ_KE150238.1"/>
</dbReference>
<evidence type="ECO:0000256" key="1">
    <source>
        <dbReference type="ARBA" id="ARBA00003159"/>
    </source>
</evidence>
<dbReference type="EMBL" id="ADCP02000001">
    <property type="protein sequence ID" value="EFV43601.1"/>
    <property type="molecule type" value="Genomic_DNA"/>
</dbReference>
<dbReference type="SUPFAM" id="SSF161098">
    <property type="entry name" value="MetI-like"/>
    <property type="match status" value="1"/>
</dbReference>
<dbReference type="PROSITE" id="PS50928">
    <property type="entry name" value="ABC_TM1"/>
    <property type="match status" value="1"/>
</dbReference>
<dbReference type="InterPro" id="IPR035906">
    <property type="entry name" value="MetI-like_sf"/>
</dbReference>
<keyword evidence="7 8" id="KW-0472">Membrane</keyword>
<sequence>MSSGGSRKALRREWSPYAEYGRQGRLFPTFGRVDAVLVVLLLLGACFFLWRSETIAAYRWSWPELADFLVRRTPGGYEPGLLIRGLIVTLRLGVWSMALALLIGGVLGALSAGQRGVAALPIQLFVNSVRNIPPLVLLFLLYFFAGNLLPVSDMEQALRSMPPFVRDAVAWGFAPEGQLDRMVAAVLTLGVYEGAYVTEIVRGGIEGVPHGQWEASAALGFSRPQQLRLVIFPQAVRAILPPLVGQVITTFKDSALASLISLPDLTFQALEVMAISRMTFEVWISAGAIYLLLGVLCARYGRWLETRETWKA</sequence>
<evidence type="ECO:0000256" key="8">
    <source>
        <dbReference type="RuleBase" id="RU363032"/>
    </source>
</evidence>
<evidence type="ECO:0000256" key="7">
    <source>
        <dbReference type="ARBA" id="ARBA00023136"/>
    </source>
</evidence>
<dbReference type="GeneID" id="78085746"/>
<comment type="caution">
    <text evidence="10">The sequence shown here is derived from an EMBL/GenBank/DDBJ whole genome shotgun (WGS) entry which is preliminary data.</text>
</comment>
<dbReference type="GO" id="GO:0055085">
    <property type="term" value="P:transmembrane transport"/>
    <property type="evidence" value="ECO:0007669"/>
    <property type="project" value="InterPro"/>
</dbReference>
<feature type="domain" description="ABC transmembrane type-1" evidence="9">
    <location>
        <begin position="86"/>
        <end position="301"/>
    </location>
</feature>
<keyword evidence="5" id="KW-0029">Amino-acid transport</keyword>
<reference evidence="10 11" key="1">
    <citation type="submission" date="2010-10" db="EMBL/GenBank/DDBJ databases">
        <authorList>
            <consortium name="The Broad Institute Genome Sequencing Platform"/>
            <person name="Ward D."/>
            <person name="Earl A."/>
            <person name="Feldgarden M."/>
            <person name="Young S.K."/>
            <person name="Gargeya S."/>
            <person name="Zeng Q."/>
            <person name="Alvarado L."/>
            <person name="Berlin A."/>
            <person name="Bochicchio J."/>
            <person name="Chapman S.B."/>
            <person name="Chen Z."/>
            <person name="Freedman E."/>
            <person name="Gellesch M."/>
            <person name="Goldberg J."/>
            <person name="Griggs A."/>
            <person name="Gujja S."/>
            <person name="Heilman E."/>
            <person name="Heiman D."/>
            <person name="Howarth C."/>
            <person name="Mehta T."/>
            <person name="Neiman D."/>
            <person name="Pearson M."/>
            <person name="Roberts A."/>
            <person name="Saif S."/>
            <person name="Shea T."/>
            <person name="Shenoy N."/>
            <person name="Sisk P."/>
            <person name="Stolte C."/>
            <person name="Sykes S."/>
            <person name="White J."/>
            <person name="Yandava C."/>
            <person name="Allen-Vercoe E."/>
            <person name="Sibley C."/>
            <person name="Ambrose C.E."/>
            <person name="Strauss J."/>
            <person name="Daigneault M."/>
            <person name="Haas B."/>
            <person name="Nusbaum C."/>
            <person name="Birren B."/>
        </authorList>
    </citation>
    <scope>NUCLEOTIDE SEQUENCE [LARGE SCALE GENOMIC DNA]</scope>
    <source>
        <strain evidence="10 11">3_1_6</strain>
    </source>
</reference>
<reference evidence="10 11" key="2">
    <citation type="submission" date="2013-04" db="EMBL/GenBank/DDBJ databases">
        <title>The Genome Sequence of Bilophila wadsworthia 3_1_6.</title>
        <authorList>
            <consortium name="The Broad Institute Genomics Platform"/>
            <person name="Earl A."/>
            <person name="Ward D."/>
            <person name="Feldgarden M."/>
            <person name="Gevers D."/>
            <person name="Sibley C."/>
            <person name="Strauss J."/>
            <person name="Allen-Vercoe E."/>
            <person name="Walker B."/>
            <person name="Young S."/>
            <person name="Zeng Q."/>
            <person name="Gargeya S."/>
            <person name="Fitzgerald M."/>
            <person name="Haas B."/>
            <person name="Abouelleil A."/>
            <person name="Allen A.W."/>
            <person name="Alvarado L."/>
            <person name="Arachchi H.M."/>
            <person name="Berlin A.M."/>
            <person name="Chapman S.B."/>
            <person name="Gainer-Dewar J."/>
            <person name="Goldberg J."/>
            <person name="Griggs A."/>
            <person name="Gujja S."/>
            <person name="Hansen M."/>
            <person name="Howarth C."/>
            <person name="Imamovic A."/>
            <person name="Ireland A."/>
            <person name="Larimer J."/>
            <person name="McCowan C."/>
            <person name="Murphy C."/>
            <person name="Pearson M."/>
            <person name="Poon T.W."/>
            <person name="Priest M."/>
            <person name="Roberts A."/>
            <person name="Saif S."/>
            <person name="Shea T."/>
            <person name="Sisk P."/>
            <person name="Sykes S."/>
            <person name="Wortman J."/>
            <person name="Nusbaum C."/>
            <person name="Birren B."/>
        </authorList>
    </citation>
    <scope>NUCLEOTIDE SEQUENCE [LARGE SCALE GENOMIC DNA]</scope>
    <source>
        <strain evidence="10 11">3_1_6</strain>
    </source>
</reference>
<evidence type="ECO:0000256" key="3">
    <source>
        <dbReference type="ARBA" id="ARBA00010072"/>
    </source>
</evidence>
<evidence type="ECO:0000256" key="2">
    <source>
        <dbReference type="ARBA" id="ARBA00004651"/>
    </source>
</evidence>
<accession>E5Y8V9</accession>
<dbReference type="CDD" id="cd06261">
    <property type="entry name" value="TM_PBP2"/>
    <property type="match status" value="1"/>
</dbReference>
<dbReference type="InterPro" id="IPR000515">
    <property type="entry name" value="MetI-like"/>
</dbReference>
<dbReference type="InterPro" id="IPR043429">
    <property type="entry name" value="ArtM/GltK/GlnP/TcyL/YhdX-like"/>
</dbReference>
<keyword evidence="4 8" id="KW-0812">Transmembrane</keyword>
<keyword evidence="8" id="KW-0813">Transport</keyword>
<comment type="function">
    <text evidence="1">Part of the binding-protein-dependent transport system for glutamine; probably responsible for the translocation of the substrate across the membrane.</text>
</comment>
<evidence type="ECO:0000313" key="10">
    <source>
        <dbReference type="EMBL" id="EFV43601.1"/>
    </source>
</evidence>
<dbReference type="AlphaFoldDB" id="E5Y8V9"/>
<dbReference type="eggNOG" id="COG0765">
    <property type="taxonomic scope" value="Bacteria"/>
</dbReference>
<keyword evidence="11" id="KW-1185">Reference proteome</keyword>
<comment type="subcellular location">
    <subcellularLocation>
        <location evidence="2 8">Cell membrane</location>
        <topology evidence="2 8">Multi-pass membrane protein</topology>
    </subcellularLocation>
</comment>
<dbReference type="GO" id="GO:0005886">
    <property type="term" value="C:plasma membrane"/>
    <property type="evidence" value="ECO:0007669"/>
    <property type="project" value="UniProtKB-SubCell"/>
</dbReference>
<dbReference type="GO" id="GO:0006865">
    <property type="term" value="P:amino acid transport"/>
    <property type="evidence" value="ECO:0007669"/>
    <property type="project" value="UniProtKB-KW"/>
</dbReference>
<organism evidence="10 11">
    <name type="scientific">Bilophila wadsworthia (strain 3_1_6)</name>
    <dbReference type="NCBI Taxonomy" id="563192"/>
    <lineage>
        <taxon>Bacteria</taxon>
        <taxon>Pseudomonadati</taxon>
        <taxon>Thermodesulfobacteriota</taxon>
        <taxon>Desulfovibrionia</taxon>
        <taxon>Desulfovibrionales</taxon>
        <taxon>Desulfovibrionaceae</taxon>
        <taxon>Bilophila</taxon>
    </lineage>
</organism>
<evidence type="ECO:0000259" key="9">
    <source>
        <dbReference type="PROSITE" id="PS50928"/>
    </source>
</evidence>